<organism evidence="2 3">
    <name type="scientific">Geodermatophilus saharensis</name>
    <dbReference type="NCBI Taxonomy" id="1137994"/>
    <lineage>
        <taxon>Bacteria</taxon>
        <taxon>Bacillati</taxon>
        <taxon>Actinomycetota</taxon>
        <taxon>Actinomycetes</taxon>
        <taxon>Geodermatophilales</taxon>
        <taxon>Geodermatophilaceae</taxon>
        <taxon>Geodermatophilus</taxon>
    </lineage>
</organism>
<proteinExistence type="inferred from homology"/>
<accession>A0A239CWN8</accession>
<dbReference type="EMBL" id="FZOH01000003">
    <property type="protein sequence ID" value="SNS23954.1"/>
    <property type="molecule type" value="Genomic_DNA"/>
</dbReference>
<keyword evidence="3" id="KW-1185">Reference proteome</keyword>
<sequence length="405" mass="40755">MDDGRATTGARQSTLRATNLALVLRAVCADPGELSRAGVAAALGTARGTAARLVDELVAGGLLDEVERGPAARRGRPATPLAPGSRPAGLGMQVDAGLVAVRVLDLRGRTVAERLHEEDLRGSDPGTTLALLGRLGAEVLAGLPDGVRVVGAGLALPGLVDAGRGLLLRAPNLGWSRVRPAEVLAGLLPGAPVPVPGNEADLAARSVAEHAPGRPGPHRDFVYLSGQIGIGGAAVLAGRVMTGSSGWAGEIGHVCVDPAGPDCPCGSTGCLERYAGRLALLAAAGVPADAGPAELRSRAEAGDPGARRALDGAAWALGVALAGVVNVLDIPTVVLGGHLAELTALLRPRLEEHLARRVLSARWRRPEVAAGGTTPAAGATGAALRALDAVLEDPVRWLGGSPQPV</sequence>
<dbReference type="PANTHER" id="PTHR18964">
    <property type="entry name" value="ROK (REPRESSOR, ORF, KINASE) FAMILY"/>
    <property type="match status" value="1"/>
</dbReference>
<keyword evidence="2" id="KW-0418">Kinase</keyword>
<dbReference type="SUPFAM" id="SSF53067">
    <property type="entry name" value="Actin-like ATPase domain"/>
    <property type="match status" value="2"/>
</dbReference>
<dbReference type="AlphaFoldDB" id="A0A239CWN8"/>
<dbReference type="OrthoDB" id="3225083at2"/>
<dbReference type="SUPFAM" id="SSF46785">
    <property type="entry name" value="Winged helix' DNA-binding domain"/>
    <property type="match status" value="1"/>
</dbReference>
<dbReference type="InterPro" id="IPR036388">
    <property type="entry name" value="WH-like_DNA-bd_sf"/>
</dbReference>
<dbReference type="Pfam" id="PF00480">
    <property type="entry name" value="ROK"/>
    <property type="match status" value="1"/>
</dbReference>
<reference evidence="3" key="1">
    <citation type="submission" date="2017-06" db="EMBL/GenBank/DDBJ databases">
        <authorList>
            <person name="Varghese N."/>
            <person name="Submissions S."/>
        </authorList>
    </citation>
    <scope>NUCLEOTIDE SEQUENCE [LARGE SCALE GENOMIC DNA]</scope>
    <source>
        <strain evidence="3">DSM 45423</strain>
    </source>
</reference>
<dbReference type="RefSeq" id="WP_089403589.1">
    <property type="nucleotide sequence ID" value="NZ_FZOH01000003.1"/>
</dbReference>
<dbReference type="InterPro" id="IPR043129">
    <property type="entry name" value="ATPase_NBD"/>
</dbReference>
<evidence type="ECO:0000256" key="1">
    <source>
        <dbReference type="ARBA" id="ARBA00006479"/>
    </source>
</evidence>
<gene>
    <name evidence="2" type="ORF">SAMN04488107_1837</name>
</gene>
<dbReference type="Gene3D" id="3.30.420.40">
    <property type="match status" value="2"/>
</dbReference>
<dbReference type="InterPro" id="IPR000600">
    <property type="entry name" value="ROK"/>
</dbReference>
<keyword evidence="2" id="KW-0808">Transferase</keyword>
<dbReference type="GO" id="GO:0016301">
    <property type="term" value="F:kinase activity"/>
    <property type="evidence" value="ECO:0007669"/>
    <property type="project" value="UniProtKB-KW"/>
</dbReference>
<name>A0A239CWN8_9ACTN</name>
<protein>
    <submittedName>
        <fullName evidence="2">Sugar kinase of the NBD/HSP70 family, may contain an N-terminal HTH domain</fullName>
    </submittedName>
</protein>
<dbReference type="Proteomes" id="UP000198386">
    <property type="component" value="Unassembled WGS sequence"/>
</dbReference>
<dbReference type="Gene3D" id="1.10.10.10">
    <property type="entry name" value="Winged helix-like DNA-binding domain superfamily/Winged helix DNA-binding domain"/>
    <property type="match status" value="1"/>
</dbReference>
<comment type="similarity">
    <text evidence="1">Belongs to the ROK (NagC/XylR) family.</text>
</comment>
<dbReference type="InterPro" id="IPR036390">
    <property type="entry name" value="WH_DNA-bd_sf"/>
</dbReference>
<evidence type="ECO:0000313" key="2">
    <source>
        <dbReference type="EMBL" id="SNS23954.1"/>
    </source>
</evidence>
<evidence type="ECO:0000313" key="3">
    <source>
        <dbReference type="Proteomes" id="UP000198386"/>
    </source>
</evidence>
<dbReference type="PANTHER" id="PTHR18964:SF149">
    <property type="entry name" value="BIFUNCTIONAL UDP-N-ACETYLGLUCOSAMINE 2-EPIMERASE_N-ACETYLMANNOSAMINE KINASE"/>
    <property type="match status" value="1"/>
</dbReference>